<protein>
    <recommendedName>
        <fullName evidence="6">Thrombospondin-type laminin G domain and EAR repeat-containing protein</fullName>
    </recommendedName>
</protein>
<organism evidence="4 5">
    <name type="scientific">Orchesella dallaii</name>
    <dbReference type="NCBI Taxonomy" id="48710"/>
    <lineage>
        <taxon>Eukaryota</taxon>
        <taxon>Metazoa</taxon>
        <taxon>Ecdysozoa</taxon>
        <taxon>Arthropoda</taxon>
        <taxon>Hexapoda</taxon>
        <taxon>Collembola</taxon>
        <taxon>Entomobryomorpha</taxon>
        <taxon>Entomobryoidea</taxon>
        <taxon>Orchesellidae</taxon>
        <taxon>Orchesellinae</taxon>
        <taxon>Orchesella</taxon>
    </lineage>
</organism>
<evidence type="ECO:0000256" key="1">
    <source>
        <dbReference type="ARBA" id="ARBA00022729"/>
    </source>
</evidence>
<feature type="chain" id="PRO_5045588673" description="Thrombospondin-type laminin G domain and EAR repeat-containing protein" evidence="3">
    <location>
        <begin position="24"/>
        <end position="2053"/>
    </location>
</feature>
<proteinExistence type="predicted"/>
<accession>A0ABP1S2V5</accession>
<sequence>MEHCWNKFVVGILILLNIHLSSCIDQTEPLTPENEELLQIMKEELDLFRVDMTKSFMDTHTRRKRALAGHFKDIDIKKDGFLEQNVESVGQFSTFTFEGEPYLIQTDGIYRMDGLAALWKDELVSPNKILTKVASWKLQKNEIVLHGSEWNHHFFLLTTDGIFSTIYTMHTSSLQAVFRQRILSKDRAVAAQFFEYRRNFYLAICNDNEQHSTTFSSVYYWVGSYMDAIHQIQTTGASAVETFTINSKKYIAIAQTIDSTGDTLLGTPILRMDHMQRLEKFQLLFSNGARSLQYISTEKEHFLLIGQEKESSIAYWFGGMDFIFWQQFEGLQGKNLILNSLQLSPDEPRLIASDGNELRFFSRSVSATQITTSWVQDRAVEVTTSNSAEKISQARFLTVSDSIIYLAVSRKSPSSKMESLRIYPVKTVDRELTVSRTKETGDKLSQCLQGLSLSLQEAKPTLEKIRTESVKILTTDTDLTFPGTLASEKIVKLDPSNSKVASAQISPVMQRAGSSESFKTAPSQLLSDINGKVDQLEIMKNDLKNVFFKSKPNQVQGKLTFSKALMFDQLQLGATDIKTSNINGIAWSDIENNVLKVTTPKTQEVTGIWTMESLQTENATVKNLDSKLSPDGFINTACIKRDSQTILGIQQFDKSLTMGKSIRLESLATVNNIPFSHIVMKDDIKREISGYKHAPHVKGDFSADQVNDVHLPTWFDTVAKINSPTSQEFTGPVKITKDVVLQVDNLRTTTLNAKNWDEFVTNTMVDGENQKFKGLVSFENLRVDNLQTKSINGMRSEKFLTSDATQRITSEFVVQNLNITDSLSSSAVNGIRLRDAISRSAKNAQINGPVVVENFKVKDVTLPEGITIADKDVSELANRKKVHRYSTLDGSPIFIKDVTAKEIHSQMLNGETFSDISSKYWSKAGNNVANPAQLLLSNRKSILSDDGLITHRLNGFSFPNEFVSLDQAKILLETPLSFEKPVTVVGNVTMNDGKTIQKIDMSRIQSMIVDQDFKGVIRGHKTFMLPVVAQNGANFGTLNGMDPVKDVVMLSTEKPQHIDGSIKFDNLVELAGFDVENRDVQVNGLVNDLNLEEVRTTTAYKDQENFIEGKVLFNKNVNADRFTTIKLNEFPVQDITENLIFLSSPDTQTIQGEILLTKGRADLFGDSSTETINGIHVTEHLSKVVLIDSPNLRIDGTKEFTDVVMKNQLLCSSINEVDFADLEKNAFSKSKAQTVNGKWRLHNVNFKENLETRQIGGVTLDDVIFTNKPIEVLSPVNFTSTRMTLNGPLTVEGDINGIKFSEDMRKFIQINGDRKFDQVWISGDLAWTKDLPEIQRLSYLFGNAVTNDNAQKILGSVHLSKGFQSSEIVSPDQWLNDINLKSIKEDALMKDSTEWVLSGNNKFTKPLQIGNLLQPVDTLGTNLVNGLNLEMINADIVKTTDDQSSGKVITGTKMFNGDIQANNLEIKDKLSDFSMKDFVVKDDPREIAQVNFKDLSVSGNINVARTTGFPLQTLLADRVSLTKSQELQGSYVFQQVNVADKARCQLEKINDISFENTLKAGSQEILNIGGKKVFKNGITVDGLLETPSLNKHGIQELFDSTFRFDRKEIIQQPVIFESSVTMNKQVEMETINEIHIENFSSNISSRVGRLIDEAKGPALLLTVLSSQSSKLRRVTQQQPTWLEYLNFKQDWGILGPKSRVAQMKSTKSGEILVTLLQESDGQNAGLPKGCECNTVHTVSIREMSSKLTMGVESDKCLQVFHATSPMGTAYTVTSDTSSSNTTCILEKEKGITQIFSENMLLEKMSTGHVSDLGVFSDRGNDYLILAQYFNKDTRSHTTTTSVFRVEDNGKVVRVQNIETHGARKVAVSELNDSWMLAIANSKNNEDESACNADSAIYTWSSLEKKFLLLRTIMTDGAFDVEFITAKTNNPFYKESFLAIAQGNSLHEVSIYRYEQPGGNFVMSQTIRSSWPITALRTTCFCDNNCFLVTVVPQTGITFYQNRFVEGFQEYQRVPIFGATDINPFTLNNLQLFAIATNKGPILAEAVLAGSCQK</sequence>
<dbReference type="EMBL" id="CAXLJM020000148">
    <property type="protein sequence ID" value="CAL8142633.1"/>
    <property type="molecule type" value="Genomic_DNA"/>
</dbReference>
<keyword evidence="1 3" id="KW-0732">Signal</keyword>
<reference evidence="4 5" key="1">
    <citation type="submission" date="2024-08" db="EMBL/GenBank/DDBJ databases">
        <authorList>
            <person name="Cucini C."/>
            <person name="Frati F."/>
        </authorList>
    </citation>
    <scope>NUCLEOTIDE SEQUENCE [LARGE SCALE GENOMIC DNA]</scope>
</reference>
<gene>
    <name evidence="4" type="ORF">ODALV1_LOCUS29109</name>
</gene>
<name>A0ABP1S2V5_9HEXA</name>
<dbReference type="PROSITE" id="PS50912">
    <property type="entry name" value="EAR"/>
    <property type="match status" value="1"/>
</dbReference>
<comment type="caution">
    <text evidence="4">The sequence shown here is derived from an EMBL/GenBank/DDBJ whole genome shotgun (WGS) entry which is preliminary data.</text>
</comment>
<dbReference type="PANTHER" id="PTHR15261:SF4">
    <property type="entry name" value="THROMBOSPONDIN-TYPE LAMININ G DOMAIN AND EAR REPEAT-CONTAINING PROTEIN"/>
    <property type="match status" value="1"/>
</dbReference>
<evidence type="ECO:0008006" key="6">
    <source>
        <dbReference type="Google" id="ProtNLM"/>
    </source>
</evidence>
<dbReference type="InterPro" id="IPR009039">
    <property type="entry name" value="EAR"/>
</dbReference>
<evidence type="ECO:0000313" key="5">
    <source>
        <dbReference type="Proteomes" id="UP001642540"/>
    </source>
</evidence>
<dbReference type="Proteomes" id="UP001642540">
    <property type="component" value="Unassembled WGS sequence"/>
</dbReference>
<evidence type="ECO:0000256" key="2">
    <source>
        <dbReference type="ARBA" id="ARBA00022737"/>
    </source>
</evidence>
<evidence type="ECO:0000256" key="3">
    <source>
        <dbReference type="SAM" id="SignalP"/>
    </source>
</evidence>
<dbReference type="PANTHER" id="PTHR15261">
    <property type="entry name" value="THROMBOSPONDIN-TYPE LAMININ G DOMAIN AND EAR REPEAT-CONTAINING"/>
    <property type="match status" value="1"/>
</dbReference>
<keyword evidence="2" id="KW-0677">Repeat</keyword>
<feature type="signal peptide" evidence="3">
    <location>
        <begin position="1"/>
        <end position="23"/>
    </location>
</feature>
<evidence type="ECO:0000313" key="4">
    <source>
        <dbReference type="EMBL" id="CAL8142633.1"/>
    </source>
</evidence>
<keyword evidence="5" id="KW-1185">Reference proteome</keyword>